<evidence type="ECO:0000256" key="4">
    <source>
        <dbReference type="ARBA" id="ARBA00022741"/>
    </source>
</evidence>
<evidence type="ECO:0000256" key="7">
    <source>
        <dbReference type="ARBA" id="ARBA00022984"/>
    </source>
</evidence>
<gene>
    <name evidence="10" type="primary">murF</name>
    <name evidence="15" type="ORF">IAB44_16345</name>
</gene>
<keyword evidence="8 10" id="KW-0131">Cell cycle</keyword>
<dbReference type="SUPFAM" id="SSF53623">
    <property type="entry name" value="MurD-like peptide ligases, catalytic domain"/>
    <property type="match status" value="1"/>
</dbReference>
<dbReference type="GO" id="GO:0009252">
    <property type="term" value="P:peptidoglycan biosynthetic process"/>
    <property type="evidence" value="ECO:0007669"/>
    <property type="project" value="UniProtKB-UniRule"/>
</dbReference>
<dbReference type="InterPro" id="IPR051046">
    <property type="entry name" value="MurCDEF_CellWall_CoF430Synth"/>
</dbReference>
<feature type="domain" description="Mur ligase N-terminal catalytic" evidence="12">
    <location>
        <begin position="27"/>
        <end position="93"/>
    </location>
</feature>
<dbReference type="InterPro" id="IPR013221">
    <property type="entry name" value="Mur_ligase_cen"/>
</dbReference>
<dbReference type="InterPro" id="IPR035911">
    <property type="entry name" value="MurE/MurF_N"/>
</dbReference>
<dbReference type="AlphaFoldDB" id="A0A9D1JM51"/>
<name>A0A9D1JM51_9FIRM</name>
<protein>
    <recommendedName>
        <fullName evidence="10 11">UDP-N-acetylmuramoyl-tripeptide--D-alanyl-D-alanine ligase</fullName>
        <ecNumber evidence="10 11">6.3.2.10</ecNumber>
    </recommendedName>
    <alternativeName>
        <fullName evidence="10">D-alanyl-D-alanine-adding enzyme</fullName>
    </alternativeName>
</protein>
<comment type="function">
    <text evidence="10 11">Involved in cell wall formation. Catalyzes the final step in the synthesis of UDP-N-acetylmuramoyl-pentapeptide, the precursor of murein.</text>
</comment>
<keyword evidence="7 10" id="KW-0573">Peptidoglycan synthesis</keyword>
<evidence type="ECO:0000256" key="2">
    <source>
        <dbReference type="ARBA" id="ARBA00022598"/>
    </source>
</evidence>
<sequence length="459" mass="49618">MKNLTLENIAAAAGGSFHGNAGDARREITEVVTDSRQASPGCLFIAIKGERADGHSFISQVWEKGALCVLCECQPDTESGNWILVDSTLEAIKKIARFYRDQLDIKVVGITGSVGKTSTKEAIASVLAQKYCVLKTQGNFNNELGLPLTVFRLNESHQVAVLEMGISDFGEMHRLAEIARPDICVITNIGQCHLENLRDRDGVCRAKTEMFDHMNPGGTVILNGDDDKLSAIRQVQGKEPVFFGLGRECSVYGDEIRPLGLKGVSCVIHMDGRSCPVTIPIPGKHMVSNALAAAAVGRVLGLSVEQIREGLEKLQPVGGRFRLIETDKMTIVDDCYNANPVSVKASLDVLSCAQGRKVAILGDMFELGERENALHESVGSHAAQVGVDLLICVGARSRHTAEGAEKTSGCGQVMRVDTLDELFEKLPGLLQKGDTVLVKASHGMHFEKVIEKLVMVQQS</sequence>
<dbReference type="EMBL" id="DVIQ01000112">
    <property type="protein sequence ID" value="HIS33094.1"/>
    <property type="molecule type" value="Genomic_DNA"/>
</dbReference>
<dbReference type="GO" id="GO:0071555">
    <property type="term" value="P:cell wall organization"/>
    <property type="evidence" value="ECO:0007669"/>
    <property type="project" value="UniProtKB-KW"/>
</dbReference>
<dbReference type="PANTHER" id="PTHR43024:SF1">
    <property type="entry name" value="UDP-N-ACETYLMURAMOYL-TRIPEPTIDE--D-ALANYL-D-ALANINE LIGASE"/>
    <property type="match status" value="1"/>
</dbReference>
<evidence type="ECO:0000256" key="1">
    <source>
        <dbReference type="ARBA" id="ARBA00022490"/>
    </source>
</evidence>
<comment type="subcellular location">
    <subcellularLocation>
        <location evidence="10 11">Cytoplasm</location>
    </subcellularLocation>
</comment>
<comment type="caution">
    <text evidence="15">The sequence shown here is derived from an EMBL/GenBank/DDBJ whole genome shotgun (WGS) entry which is preliminary data.</text>
</comment>
<evidence type="ECO:0000259" key="13">
    <source>
        <dbReference type="Pfam" id="PF02875"/>
    </source>
</evidence>
<dbReference type="GO" id="GO:0008360">
    <property type="term" value="P:regulation of cell shape"/>
    <property type="evidence" value="ECO:0007669"/>
    <property type="project" value="UniProtKB-KW"/>
</dbReference>
<evidence type="ECO:0000256" key="8">
    <source>
        <dbReference type="ARBA" id="ARBA00023306"/>
    </source>
</evidence>
<feature type="domain" description="Mur ligase C-terminal" evidence="13">
    <location>
        <begin position="319"/>
        <end position="441"/>
    </location>
</feature>
<keyword evidence="1 10" id="KW-0963">Cytoplasm</keyword>
<dbReference type="HAMAP" id="MF_02019">
    <property type="entry name" value="MurF"/>
    <property type="match status" value="1"/>
</dbReference>
<dbReference type="SUPFAM" id="SSF63418">
    <property type="entry name" value="MurE/MurF N-terminal domain"/>
    <property type="match status" value="1"/>
</dbReference>
<reference evidence="15" key="1">
    <citation type="submission" date="2020-10" db="EMBL/GenBank/DDBJ databases">
        <authorList>
            <person name="Gilroy R."/>
        </authorList>
    </citation>
    <scope>NUCLEOTIDE SEQUENCE</scope>
    <source>
        <strain evidence="15">CHK190-19873</strain>
    </source>
</reference>
<keyword evidence="4 10" id="KW-0547">Nucleotide-binding</keyword>
<dbReference type="Pfam" id="PF02875">
    <property type="entry name" value="Mur_ligase_C"/>
    <property type="match status" value="1"/>
</dbReference>
<evidence type="ECO:0000256" key="6">
    <source>
        <dbReference type="ARBA" id="ARBA00022960"/>
    </source>
</evidence>
<dbReference type="Pfam" id="PF08245">
    <property type="entry name" value="Mur_ligase_M"/>
    <property type="match status" value="1"/>
</dbReference>
<evidence type="ECO:0000256" key="3">
    <source>
        <dbReference type="ARBA" id="ARBA00022618"/>
    </source>
</evidence>
<dbReference type="Gene3D" id="3.90.190.20">
    <property type="entry name" value="Mur ligase, C-terminal domain"/>
    <property type="match status" value="1"/>
</dbReference>
<organism evidence="15 16">
    <name type="scientific">Candidatus Limivivens intestinipullorum</name>
    <dbReference type="NCBI Taxonomy" id="2840858"/>
    <lineage>
        <taxon>Bacteria</taxon>
        <taxon>Bacillati</taxon>
        <taxon>Bacillota</taxon>
        <taxon>Clostridia</taxon>
        <taxon>Lachnospirales</taxon>
        <taxon>Lachnospiraceae</taxon>
        <taxon>Lachnospiraceae incertae sedis</taxon>
        <taxon>Candidatus Limivivens</taxon>
    </lineage>
</organism>
<keyword evidence="5 10" id="KW-0067">ATP-binding</keyword>
<proteinExistence type="inferred from homology"/>
<evidence type="ECO:0000256" key="10">
    <source>
        <dbReference type="HAMAP-Rule" id="MF_02019"/>
    </source>
</evidence>
<feature type="binding site" evidence="10">
    <location>
        <begin position="112"/>
        <end position="118"/>
    </location>
    <ligand>
        <name>ATP</name>
        <dbReference type="ChEBI" id="CHEBI:30616"/>
    </ligand>
</feature>
<dbReference type="Gene3D" id="3.40.1190.10">
    <property type="entry name" value="Mur-like, catalytic domain"/>
    <property type="match status" value="1"/>
</dbReference>
<comment type="catalytic activity">
    <reaction evidence="10 11">
        <text>D-alanyl-D-alanine + UDP-N-acetyl-alpha-D-muramoyl-L-alanyl-gamma-D-glutamyl-meso-2,6-diaminopimelate + ATP = UDP-N-acetyl-alpha-D-muramoyl-L-alanyl-gamma-D-glutamyl-meso-2,6-diaminopimeloyl-D-alanyl-D-alanine + ADP + phosphate + H(+)</text>
        <dbReference type="Rhea" id="RHEA:28374"/>
        <dbReference type="ChEBI" id="CHEBI:15378"/>
        <dbReference type="ChEBI" id="CHEBI:30616"/>
        <dbReference type="ChEBI" id="CHEBI:43474"/>
        <dbReference type="ChEBI" id="CHEBI:57822"/>
        <dbReference type="ChEBI" id="CHEBI:61386"/>
        <dbReference type="ChEBI" id="CHEBI:83905"/>
        <dbReference type="ChEBI" id="CHEBI:456216"/>
        <dbReference type="EC" id="6.3.2.10"/>
    </reaction>
</comment>
<dbReference type="SUPFAM" id="SSF53244">
    <property type="entry name" value="MurD-like peptide ligases, peptide-binding domain"/>
    <property type="match status" value="1"/>
</dbReference>
<feature type="domain" description="Mur ligase central" evidence="14">
    <location>
        <begin position="110"/>
        <end position="296"/>
    </location>
</feature>
<evidence type="ECO:0000256" key="9">
    <source>
        <dbReference type="ARBA" id="ARBA00023316"/>
    </source>
</evidence>
<dbReference type="InterPro" id="IPR005863">
    <property type="entry name" value="UDP-N-AcMur_synth"/>
</dbReference>
<dbReference type="GO" id="GO:0047480">
    <property type="term" value="F:UDP-N-acetylmuramoyl-tripeptide-D-alanyl-D-alanine ligase activity"/>
    <property type="evidence" value="ECO:0007669"/>
    <property type="project" value="UniProtKB-UniRule"/>
</dbReference>
<comment type="pathway">
    <text evidence="10 11">Cell wall biogenesis; peptidoglycan biosynthesis.</text>
</comment>
<evidence type="ECO:0000313" key="15">
    <source>
        <dbReference type="EMBL" id="HIS33094.1"/>
    </source>
</evidence>
<evidence type="ECO:0000313" key="16">
    <source>
        <dbReference type="Proteomes" id="UP000823935"/>
    </source>
</evidence>
<keyword evidence="2 10" id="KW-0436">Ligase</keyword>
<dbReference type="InterPro" id="IPR036615">
    <property type="entry name" value="Mur_ligase_C_dom_sf"/>
</dbReference>
<dbReference type="PANTHER" id="PTHR43024">
    <property type="entry name" value="UDP-N-ACETYLMURAMOYL-TRIPEPTIDE--D-ALANYL-D-ALANINE LIGASE"/>
    <property type="match status" value="1"/>
</dbReference>
<dbReference type="EC" id="6.3.2.10" evidence="10 11"/>
<dbReference type="InterPro" id="IPR004101">
    <property type="entry name" value="Mur_ligase_C"/>
</dbReference>
<evidence type="ECO:0000259" key="12">
    <source>
        <dbReference type="Pfam" id="PF01225"/>
    </source>
</evidence>
<dbReference type="Proteomes" id="UP000823935">
    <property type="component" value="Unassembled WGS sequence"/>
</dbReference>
<keyword evidence="3 10" id="KW-0132">Cell division</keyword>
<comment type="similarity">
    <text evidence="10">Belongs to the MurCDEF family. MurF subfamily.</text>
</comment>
<keyword evidence="9 10" id="KW-0961">Cell wall biogenesis/degradation</keyword>
<dbReference type="Gene3D" id="3.40.1390.10">
    <property type="entry name" value="MurE/MurF, N-terminal domain"/>
    <property type="match status" value="1"/>
</dbReference>
<dbReference type="NCBIfam" id="TIGR01143">
    <property type="entry name" value="murF"/>
    <property type="match status" value="1"/>
</dbReference>
<evidence type="ECO:0000259" key="14">
    <source>
        <dbReference type="Pfam" id="PF08245"/>
    </source>
</evidence>
<evidence type="ECO:0000256" key="5">
    <source>
        <dbReference type="ARBA" id="ARBA00022840"/>
    </source>
</evidence>
<dbReference type="InterPro" id="IPR000713">
    <property type="entry name" value="Mur_ligase_N"/>
</dbReference>
<dbReference type="GO" id="GO:0005737">
    <property type="term" value="C:cytoplasm"/>
    <property type="evidence" value="ECO:0007669"/>
    <property type="project" value="UniProtKB-SubCell"/>
</dbReference>
<keyword evidence="6 10" id="KW-0133">Cell shape</keyword>
<reference evidence="15" key="2">
    <citation type="journal article" date="2021" name="PeerJ">
        <title>Extensive microbial diversity within the chicken gut microbiome revealed by metagenomics and culture.</title>
        <authorList>
            <person name="Gilroy R."/>
            <person name="Ravi A."/>
            <person name="Getino M."/>
            <person name="Pursley I."/>
            <person name="Horton D.L."/>
            <person name="Alikhan N.F."/>
            <person name="Baker D."/>
            <person name="Gharbi K."/>
            <person name="Hall N."/>
            <person name="Watson M."/>
            <person name="Adriaenssens E.M."/>
            <person name="Foster-Nyarko E."/>
            <person name="Jarju S."/>
            <person name="Secka A."/>
            <person name="Antonio M."/>
            <person name="Oren A."/>
            <person name="Chaudhuri R.R."/>
            <person name="La Ragione R."/>
            <person name="Hildebrand F."/>
            <person name="Pallen M.J."/>
        </authorList>
    </citation>
    <scope>NUCLEOTIDE SEQUENCE</scope>
    <source>
        <strain evidence="15">CHK190-19873</strain>
    </source>
</reference>
<dbReference type="GO" id="GO:0051301">
    <property type="term" value="P:cell division"/>
    <property type="evidence" value="ECO:0007669"/>
    <property type="project" value="UniProtKB-KW"/>
</dbReference>
<accession>A0A9D1JM51</accession>
<dbReference type="Pfam" id="PF01225">
    <property type="entry name" value="Mur_ligase"/>
    <property type="match status" value="1"/>
</dbReference>
<dbReference type="InterPro" id="IPR036565">
    <property type="entry name" value="Mur-like_cat_sf"/>
</dbReference>
<dbReference type="GO" id="GO:0005524">
    <property type="term" value="F:ATP binding"/>
    <property type="evidence" value="ECO:0007669"/>
    <property type="project" value="UniProtKB-UniRule"/>
</dbReference>
<evidence type="ECO:0000256" key="11">
    <source>
        <dbReference type="RuleBase" id="RU004136"/>
    </source>
</evidence>